<proteinExistence type="evidence at transcript level"/>
<organism evidence="1">
    <name type="scientific">Lotus japonicus</name>
    <name type="common">Lotus corniculatus var. japonicus</name>
    <dbReference type="NCBI Taxonomy" id="34305"/>
    <lineage>
        <taxon>Eukaryota</taxon>
        <taxon>Viridiplantae</taxon>
        <taxon>Streptophyta</taxon>
        <taxon>Embryophyta</taxon>
        <taxon>Tracheophyta</taxon>
        <taxon>Spermatophyta</taxon>
        <taxon>Magnoliopsida</taxon>
        <taxon>eudicotyledons</taxon>
        <taxon>Gunneridae</taxon>
        <taxon>Pentapetalae</taxon>
        <taxon>rosids</taxon>
        <taxon>fabids</taxon>
        <taxon>Fabales</taxon>
        <taxon>Fabaceae</taxon>
        <taxon>Papilionoideae</taxon>
        <taxon>50 kb inversion clade</taxon>
        <taxon>NPAAA clade</taxon>
        <taxon>Hologalegina</taxon>
        <taxon>robinioid clade</taxon>
        <taxon>Loteae</taxon>
        <taxon>Lotus</taxon>
    </lineage>
</organism>
<accession>I3SXF3</accession>
<sequence>MGWSCKKQSTITKYSIYRGRIQDNFIQCHGNIVVAETIKGASLSFQLETLHSFR</sequence>
<evidence type="ECO:0000313" key="1">
    <source>
        <dbReference type="EMBL" id="AFK44945.1"/>
    </source>
</evidence>
<dbReference type="AlphaFoldDB" id="I3SXF3"/>
<reference evidence="1" key="1">
    <citation type="submission" date="2012-05" db="EMBL/GenBank/DDBJ databases">
        <authorList>
            <person name="Krishnakumar V."/>
            <person name="Cheung F."/>
            <person name="Xiao Y."/>
            <person name="Chan A."/>
            <person name="Moskal W.A."/>
            <person name="Town C.D."/>
        </authorList>
    </citation>
    <scope>NUCLEOTIDE SEQUENCE</scope>
</reference>
<name>I3SXF3_LOTJA</name>
<protein>
    <submittedName>
        <fullName evidence="1">Uncharacterized protein</fullName>
    </submittedName>
</protein>
<dbReference type="EMBL" id="BT145151">
    <property type="protein sequence ID" value="AFK44945.1"/>
    <property type="molecule type" value="mRNA"/>
</dbReference>